<feature type="active site" description="Tele-phosphohistidine intermediate" evidence="1">
    <location>
        <position position="9"/>
    </location>
</feature>
<dbReference type="InterPro" id="IPR050275">
    <property type="entry name" value="PGM_Phosphatase"/>
</dbReference>
<dbReference type="NCBIfam" id="NF045917">
    <property type="entry name" value="PhserinePhPspA"/>
    <property type="match status" value="1"/>
</dbReference>
<gene>
    <name evidence="3" type="ORF">SAMN05444391_0581</name>
</gene>
<feature type="binding site" evidence="2">
    <location>
        <begin position="8"/>
        <end position="15"/>
    </location>
    <ligand>
        <name>substrate</name>
    </ligand>
</feature>
<dbReference type="Pfam" id="PF00300">
    <property type="entry name" value="His_Phos_1"/>
    <property type="match status" value="1"/>
</dbReference>
<reference evidence="3 4" key="1">
    <citation type="submission" date="2016-11" db="EMBL/GenBank/DDBJ databases">
        <authorList>
            <person name="Jaros S."/>
            <person name="Januszkiewicz K."/>
            <person name="Wedrychowicz H."/>
        </authorList>
    </citation>
    <scope>NUCLEOTIDE SEQUENCE [LARGE SCALE GENOMIC DNA]</scope>
    <source>
        <strain evidence="3 4">DSM 19557</strain>
    </source>
</reference>
<keyword evidence="4" id="KW-1185">Reference proteome</keyword>
<evidence type="ECO:0000313" key="3">
    <source>
        <dbReference type="EMBL" id="SHK29835.1"/>
    </source>
</evidence>
<dbReference type="Proteomes" id="UP000189810">
    <property type="component" value="Chromosome I"/>
</dbReference>
<dbReference type="RefSeq" id="WP_079653742.1">
    <property type="nucleotide sequence ID" value="NZ_LT670846.1"/>
</dbReference>
<evidence type="ECO:0000256" key="1">
    <source>
        <dbReference type="PIRSR" id="PIRSR613078-1"/>
    </source>
</evidence>
<dbReference type="AlphaFoldDB" id="A0A1M6RBG6"/>
<organism evidence="3 4">
    <name type="scientific">Thermocrinis minervae</name>
    <dbReference type="NCBI Taxonomy" id="381751"/>
    <lineage>
        <taxon>Bacteria</taxon>
        <taxon>Pseudomonadati</taxon>
        <taxon>Aquificota</taxon>
        <taxon>Aquificia</taxon>
        <taxon>Aquificales</taxon>
        <taxon>Aquificaceae</taxon>
        <taxon>Thermocrinis</taxon>
    </lineage>
</organism>
<dbReference type="InterPro" id="IPR013078">
    <property type="entry name" value="His_Pase_superF_clade-1"/>
</dbReference>
<evidence type="ECO:0000256" key="2">
    <source>
        <dbReference type="PIRSR" id="PIRSR613078-2"/>
    </source>
</evidence>
<dbReference type="STRING" id="381751.SAMN05444391_0581"/>
<sequence length="211" mass="24640">MVRLYIVRHAESEWNPICRYQGLLDPDLSPRGEKQAELLGKEFSHINIDAIYSSPLRRTLKTAKAIAKNHNIEVIEDKRIIEIDHGLWSGLLQEEVKERFGEDFKLWLEEPHKVKFPEGESLEDVRQRVESFLEDVKRKHWDQSIVVVSHTVPIRVMYCILLGVPLSVFWSFGCDNASYSVVHMEERRNVIMKLNMTCHLGEFYVEAHKGL</sequence>
<feature type="active site" description="Proton donor/acceptor" evidence="1">
    <location>
        <position position="82"/>
    </location>
</feature>
<name>A0A1M6RBG6_9AQUI</name>
<dbReference type="CDD" id="cd07067">
    <property type="entry name" value="HP_PGM_like"/>
    <property type="match status" value="1"/>
</dbReference>
<evidence type="ECO:0000313" key="4">
    <source>
        <dbReference type="Proteomes" id="UP000189810"/>
    </source>
</evidence>
<dbReference type="SUPFAM" id="SSF53254">
    <property type="entry name" value="Phosphoglycerate mutase-like"/>
    <property type="match status" value="1"/>
</dbReference>
<dbReference type="OrthoDB" id="9781415at2"/>
<feature type="binding site" evidence="2">
    <location>
        <position position="58"/>
    </location>
    <ligand>
        <name>substrate</name>
    </ligand>
</feature>
<dbReference type="GO" id="GO:0005737">
    <property type="term" value="C:cytoplasm"/>
    <property type="evidence" value="ECO:0007669"/>
    <property type="project" value="TreeGrafter"/>
</dbReference>
<proteinExistence type="predicted"/>
<dbReference type="Gene3D" id="3.40.50.1240">
    <property type="entry name" value="Phosphoglycerate mutase-like"/>
    <property type="match status" value="1"/>
</dbReference>
<accession>A0A1M6RBG6</accession>
<dbReference type="EMBL" id="LT670846">
    <property type="protein sequence ID" value="SHK29835.1"/>
    <property type="molecule type" value="Genomic_DNA"/>
</dbReference>
<protein>
    <submittedName>
        <fullName evidence="3">Probable phosphoglycerate mutase</fullName>
    </submittedName>
</protein>
<dbReference type="PANTHER" id="PTHR48100:SF1">
    <property type="entry name" value="HISTIDINE PHOSPHATASE FAMILY PROTEIN-RELATED"/>
    <property type="match status" value="1"/>
</dbReference>
<dbReference type="SMART" id="SM00855">
    <property type="entry name" value="PGAM"/>
    <property type="match status" value="1"/>
</dbReference>
<dbReference type="InterPro" id="IPR029033">
    <property type="entry name" value="His_PPase_superfam"/>
</dbReference>
<dbReference type="GO" id="GO:0016791">
    <property type="term" value="F:phosphatase activity"/>
    <property type="evidence" value="ECO:0007669"/>
    <property type="project" value="TreeGrafter"/>
</dbReference>
<dbReference type="PANTHER" id="PTHR48100">
    <property type="entry name" value="BROAD-SPECIFICITY PHOSPHATASE YOR283W-RELATED"/>
    <property type="match status" value="1"/>
</dbReference>